<dbReference type="Proteomes" id="UP000186917">
    <property type="component" value="Unassembled WGS sequence"/>
</dbReference>
<dbReference type="EMBL" id="FTOR01000003">
    <property type="protein sequence ID" value="SIT06756.1"/>
    <property type="molecule type" value="Genomic_DNA"/>
</dbReference>
<proteinExistence type="predicted"/>
<accession>A0A1N7P8A7</accession>
<reference evidence="2" key="1">
    <citation type="submission" date="2017-01" db="EMBL/GenBank/DDBJ databases">
        <authorList>
            <person name="Varghese N."/>
            <person name="Submissions S."/>
        </authorList>
    </citation>
    <scope>NUCLEOTIDE SEQUENCE [LARGE SCALE GENOMIC DNA]</scope>
    <source>
        <strain evidence="2">DSM 21054</strain>
    </source>
</reference>
<name>A0A1N7P8A7_9BACT</name>
<protein>
    <submittedName>
        <fullName evidence="1">Uncharacterized protein</fullName>
    </submittedName>
</protein>
<evidence type="ECO:0000313" key="2">
    <source>
        <dbReference type="Proteomes" id="UP000186917"/>
    </source>
</evidence>
<sequence>MYHITSDVFVYISEILIVVSKLMTIVLSDRPPVFSEIQACLFVTQIIFASCTLYQ</sequence>
<organism evidence="1 2">
    <name type="scientific">Filimonas lacunae</name>
    <dbReference type="NCBI Taxonomy" id="477680"/>
    <lineage>
        <taxon>Bacteria</taxon>
        <taxon>Pseudomonadati</taxon>
        <taxon>Bacteroidota</taxon>
        <taxon>Chitinophagia</taxon>
        <taxon>Chitinophagales</taxon>
        <taxon>Chitinophagaceae</taxon>
        <taxon>Filimonas</taxon>
    </lineage>
</organism>
<evidence type="ECO:0000313" key="1">
    <source>
        <dbReference type="EMBL" id="SIT06756.1"/>
    </source>
</evidence>
<gene>
    <name evidence="1" type="ORF">SAMN05421788_103276</name>
</gene>
<keyword evidence="2" id="KW-1185">Reference proteome</keyword>
<dbReference type="AlphaFoldDB" id="A0A1N7P8A7"/>